<dbReference type="PANTHER" id="PTHR30193:SF41">
    <property type="entry name" value="DIACETYLCHITOBIOSE UPTAKE SYSTEM PERMEASE PROTEIN NGCF"/>
    <property type="match status" value="1"/>
</dbReference>
<dbReference type="EMBL" id="BAABAT010000075">
    <property type="protein sequence ID" value="GAA4263652.1"/>
    <property type="molecule type" value="Genomic_DNA"/>
</dbReference>
<evidence type="ECO:0000256" key="7">
    <source>
        <dbReference type="RuleBase" id="RU363032"/>
    </source>
</evidence>
<keyword evidence="3" id="KW-1003">Cell membrane</keyword>
<sequence>MSALGAPRRAGDAVAGGNHRPGTGDAPVGRVRRRSPVTWAQRGGLSSVVFALPLLVIFGVFSWWPIVRSAVMSFQKTNLVGTPKWVGWHNFQYVLTDPDLPTAIRNTLYFALLALVIGFPVPLVTAVLISSVRKRKGLYSVLAYLPVVVPPVVAVLLWKFFYDGSADGVFNTILSYVGLGPYTWLSSSSLVMPSLVVEATWAAAGGTVIIYLAALISVPDELYDAAEVDGAGIWRKVWHVTMPQLRGVLLITFILQIIGTVQVFLEPYLFTGGGPANATLTILLMIYNYGFGSSLGGNYGAATALSVMLAAFLAILSLVYFKLTSGWSKS</sequence>
<feature type="transmembrane region" description="Helical" evidence="7">
    <location>
        <begin position="141"/>
        <end position="161"/>
    </location>
</feature>
<gene>
    <name evidence="10" type="ORF">GCM10022255_110130</name>
</gene>
<feature type="transmembrane region" description="Helical" evidence="7">
    <location>
        <begin position="268"/>
        <end position="287"/>
    </location>
</feature>
<keyword evidence="2 7" id="KW-0813">Transport</keyword>
<evidence type="ECO:0000256" key="8">
    <source>
        <dbReference type="SAM" id="MobiDB-lite"/>
    </source>
</evidence>
<comment type="similarity">
    <text evidence="7">Belongs to the binding-protein-dependent transport system permease family.</text>
</comment>
<feature type="domain" description="ABC transmembrane type-1" evidence="9">
    <location>
        <begin position="104"/>
        <end position="320"/>
    </location>
</feature>
<dbReference type="SUPFAM" id="SSF161098">
    <property type="entry name" value="MetI-like"/>
    <property type="match status" value="1"/>
</dbReference>
<keyword evidence="6 7" id="KW-0472">Membrane</keyword>
<feature type="transmembrane region" description="Helical" evidence="7">
    <location>
        <begin position="199"/>
        <end position="218"/>
    </location>
</feature>
<evidence type="ECO:0000313" key="10">
    <source>
        <dbReference type="EMBL" id="GAA4263652.1"/>
    </source>
</evidence>
<feature type="transmembrane region" description="Helical" evidence="7">
    <location>
        <begin position="173"/>
        <end position="192"/>
    </location>
</feature>
<evidence type="ECO:0000256" key="2">
    <source>
        <dbReference type="ARBA" id="ARBA00022448"/>
    </source>
</evidence>
<accession>A0ABP8DUZ7</accession>
<keyword evidence="4 7" id="KW-0812">Transmembrane</keyword>
<dbReference type="PROSITE" id="PS50928">
    <property type="entry name" value="ABC_TM1"/>
    <property type="match status" value="1"/>
</dbReference>
<feature type="transmembrane region" description="Helical" evidence="7">
    <location>
        <begin position="299"/>
        <end position="321"/>
    </location>
</feature>
<dbReference type="PANTHER" id="PTHR30193">
    <property type="entry name" value="ABC TRANSPORTER PERMEASE PROTEIN"/>
    <property type="match status" value="1"/>
</dbReference>
<keyword evidence="5 7" id="KW-1133">Transmembrane helix</keyword>
<evidence type="ECO:0000259" key="9">
    <source>
        <dbReference type="PROSITE" id="PS50928"/>
    </source>
</evidence>
<protein>
    <submittedName>
        <fullName evidence="10">Sugar ABC transporter permease</fullName>
    </submittedName>
</protein>
<evidence type="ECO:0000313" key="11">
    <source>
        <dbReference type="Proteomes" id="UP001500620"/>
    </source>
</evidence>
<dbReference type="RefSeq" id="WP_345143379.1">
    <property type="nucleotide sequence ID" value="NZ_BAABAT010000075.1"/>
</dbReference>
<dbReference type="CDD" id="cd06261">
    <property type="entry name" value="TM_PBP2"/>
    <property type="match status" value="1"/>
</dbReference>
<evidence type="ECO:0000256" key="4">
    <source>
        <dbReference type="ARBA" id="ARBA00022692"/>
    </source>
</evidence>
<comment type="subcellular location">
    <subcellularLocation>
        <location evidence="1 7">Cell membrane</location>
        <topology evidence="1 7">Multi-pass membrane protein</topology>
    </subcellularLocation>
</comment>
<dbReference type="Pfam" id="PF00528">
    <property type="entry name" value="BPD_transp_1"/>
    <property type="match status" value="1"/>
</dbReference>
<evidence type="ECO:0000256" key="5">
    <source>
        <dbReference type="ARBA" id="ARBA00022989"/>
    </source>
</evidence>
<name>A0ABP8DUZ7_9ACTN</name>
<dbReference type="InterPro" id="IPR051393">
    <property type="entry name" value="ABC_transporter_permease"/>
</dbReference>
<dbReference type="Proteomes" id="UP001500620">
    <property type="component" value="Unassembled WGS sequence"/>
</dbReference>
<organism evidence="10 11">
    <name type="scientific">Dactylosporangium darangshiense</name>
    <dbReference type="NCBI Taxonomy" id="579108"/>
    <lineage>
        <taxon>Bacteria</taxon>
        <taxon>Bacillati</taxon>
        <taxon>Actinomycetota</taxon>
        <taxon>Actinomycetes</taxon>
        <taxon>Micromonosporales</taxon>
        <taxon>Micromonosporaceae</taxon>
        <taxon>Dactylosporangium</taxon>
    </lineage>
</organism>
<feature type="region of interest" description="Disordered" evidence="8">
    <location>
        <begin position="1"/>
        <end position="30"/>
    </location>
</feature>
<dbReference type="InterPro" id="IPR000515">
    <property type="entry name" value="MetI-like"/>
</dbReference>
<reference evidence="11" key="1">
    <citation type="journal article" date="2019" name="Int. J. Syst. Evol. Microbiol.">
        <title>The Global Catalogue of Microorganisms (GCM) 10K type strain sequencing project: providing services to taxonomists for standard genome sequencing and annotation.</title>
        <authorList>
            <consortium name="The Broad Institute Genomics Platform"/>
            <consortium name="The Broad Institute Genome Sequencing Center for Infectious Disease"/>
            <person name="Wu L."/>
            <person name="Ma J."/>
        </authorList>
    </citation>
    <scope>NUCLEOTIDE SEQUENCE [LARGE SCALE GENOMIC DNA]</scope>
    <source>
        <strain evidence="11">JCM 17441</strain>
    </source>
</reference>
<evidence type="ECO:0000256" key="1">
    <source>
        <dbReference type="ARBA" id="ARBA00004651"/>
    </source>
</evidence>
<comment type="caution">
    <text evidence="10">The sequence shown here is derived from an EMBL/GenBank/DDBJ whole genome shotgun (WGS) entry which is preliminary data.</text>
</comment>
<dbReference type="InterPro" id="IPR035906">
    <property type="entry name" value="MetI-like_sf"/>
</dbReference>
<keyword evidence="11" id="KW-1185">Reference proteome</keyword>
<feature type="transmembrane region" description="Helical" evidence="7">
    <location>
        <begin position="43"/>
        <end position="64"/>
    </location>
</feature>
<evidence type="ECO:0000256" key="6">
    <source>
        <dbReference type="ARBA" id="ARBA00023136"/>
    </source>
</evidence>
<dbReference type="Gene3D" id="1.10.3720.10">
    <property type="entry name" value="MetI-like"/>
    <property type="match status" value="1"/>
</dbReference>
<feature type="transmembrane region" description="Helical" evidence="7">
    <location>
        <begin position="108"/>
        <end position="129"/>
    </location>
</feature>
<evidence type="ECO:0000256" key="3">
    <source>
        <dbReference type="ARBA" id="ARBA00022475"/>
    </source>
</evidence>
<proteinExistence type="inferred from homology"/>
<feature type="transmembrane region" description="Helical" evidence="7">
    <location>
        <begin position="244"/>
        <end position="261"/>
    </location>
</feature>